<dbReference type="AlphaFoldDB" id="A0A167ART4"/>
<comment type="caution">
    <text evidence="1">The sequence shown here is derived from an EMBL/GenBank/DDBJ whole genome shotgun (WGS) entry which is preliminary data.</text>
</comment>
<proteinExistence type="predicted"/>
<organism evidence="1 2">
    <name type="scientific">Pseudoalteromonas luteoviolacea H33</name>
    <dbReference type="NCBI Taxonomy" id="1365251"/>
    <lineage>
        <taxon>Bacteria</taxon>
        <taxon>Pseudomonadati</taxon>
        <taxon>Pseudomonadota</taxon>
        <taxon>Gammaproteobacteria</taxon>
        <taxon>Alteromonadales</taxon>
        <taxon>Pseudoalteromonadaceae</taxon>
        <taxon>Pseudoalteromonas</taxon>
    </lineage>
</organism>
<dbReference type="EMBL" id="AUXZ01000127">
    <property type="protein sequence ID" value="KZN45725.1"/>
    <property type="molecule type" value="Genomic_DNA"/>
</dbReference>
<name>A0A167ART4_9GAMM</name>
<reference evidence="1 2" key="1">
    <citation type="submission" date="2013-07" db="EMBL/GenBank/DDBJ databases">
        <title>Comparative Genomic and Metabolomic Analysis of Twelve Strains of Pseudoalteromonas luteoviolacea.</title>
        <authorList>
            <person name="Vynne N.G."/>
            <person name="Mansson M."/>
            <person name="Gram L."/>
        </authorList>
    </citation>
    <scope>NUCLEOTIDE SEQUENCE [LARGE SCALE GENOMIC DNA]</scope>
    <source>
        <strain evidence="1 2">H33</strain>
    </source>
</reference>
<evidence type="ECO:0000313" key="1">
    <source>
        <dbReference type="EMBL" id="KZN45725.1"/>
    </source>
</evidence>
<accession>A0A167ART4</accession>
<protein>
    <submittedName>
        <fullName evidence="1">Uncharacterized protein</fullName>
    </submittedName>
</protein>
<dbReference type="Proteomes" id="UP000076503">
    <property type="component" value="Unassembled WGS sequence"/>
</dbReference>
<dbReference type="PATRIC" id="fig|1365251.3.peg.4723"/>
<sequence length="31" mass="3750">MPPSTFYFYKIYLQRTNKKHIKLNPGQHVSI</sequence>
<evidence type="ECO:0000313" key="2">
    <source>
        <dbReference type="Proteomes" id="UP000076503"/>
    </source>
</evidence>
<gene>
    <name evidence="1" type="ORF">N476_25195</name>
</gene>